<feature type="transmembrane region" description="Helical" evidence="8">
    <location>
        <begin position="470"/>
        <end position="488"/>
    </location>
</feature>
<evidence type="ECO:0000256" key="3">
    <source>
        <dbReference type="ARBA" id="ARBA00022692"/>
    </source>
</evidence>
<dbReference type="RefSeq" id="WP_188835639.1">
    <property type="nucleotide sequence ID" value="NZ_BMHI01000001.1"/>
</dbReference>
<reference evidence="10" key="1">
    <citation type="journal article" date="2014" name="Int. J. Syst. Evol. Microbiol.">
        <title>Complete genome sequence of Corynebacterium casei LMG S-19264T (=DSM 44701T), isolated from a smear-ripened cheese.</title>
        <authorList>
            <consortium name="US DOE Joint Genome Institute (JGI-PGF)"/>
            <person name="Walter F."/>
            <person name="Albersmeier A."/>
            <person name="Kalinowski J."/>
            <person name="Ruckert C."/>
        </authorList>
    </citation>
    <scope>NUCLEOTIDE SEQUENCE</scope>
    <source>
        <strain evidence="10">CGMCC 1.15085</strain>
    </source>
</reference>
<sequence length="789" mass="84332">MTGAVSTPWASVGGRARRGRPTPPGPRRPRSEWIDWFIASDPGFNRLRMALQVVVSIGAALLAERLFVDLTGALQQPLTDALPATVAAQVAAGNHAMLVMSMMVGAMVCMMATFAAPMAPSVGRLYLTILLMPVPMIAGLAIGLATGAHRALALALLTAILAGGAYLRRFGPWGFFGGQLLFMGDFMGFFLGSRVDFSTIKWLAPEVCVGAVVAAAAQLILFHPSRRRTLRRLRRSFASRARALVDTALDVLDDPSDRRAQRRLARRTVRLNETALMVDAALGTPGALPGGLTARHLHQVVFDAEQALSNMARFTATLARLGLDRDDRALVRMALTAVGTHDAVGARDAAAKLSDRLHDLPAASTSDDVSRHRRVILHRFATSVTDWSQSAGEPLRDLAADDDQEFTSSVQLVGGWLPGSTLVSASASNERGPRRIDRVRLAPNVRVAIQIGVAVSGAIVLGSLLSERRFYWAVIAAFVTFMGANNALEQVRKGLLRVFGTLVGVFIGSLLAHAIGHHTDLAILTVLVAIGLGIYLLRISYAFMVVGITVMVSQMYVQLGEYSDFLLRLRLEETAIGAAVAIVTVLVVFPLRSWQVVRVAARAHAEAVRDLADGALRRVTGDCADAELRAAARTLDGAHQTLVAALRPLRGVPGPGSDVHRGLRSAADASVHRARMMLRESGRIVAGATGGDGLRPDAERLDAARDRLSVSLQAIADALTEDHRASDQVYTRSASLFDVIATGRADADQLTPEQLLLRDARLLDESMAAFAAAADLQVRALDAAALNAE</sequence>
<organism evidence="10 11">
    <name type="scientific">Flexivirga endophytica</name>
    <dbReference type="NCBI Taxonomy" id="1849103"/>
    <lineage>
        <taxon>Bacteria</taxon>
        <taxon>Bacillati</taxon>
        <taxon>Actinomycetota</taxon>
        <taxon>Actinomycetes</taxon>
        <taxon>Micrococcales</taxon>
        <taxon>Dermacoccaceae</taxon>
        <taxon>Flexivirga</taxon>
    </lineage>
</organism>
<keyword evidence="4 8" id="KW-1133">Transmembrane helix</keyword>
<feature type="transmembrane region" description="Helical" evidence="8">
    <location>
        <begin position="495"/>
        <end position="515"/>
    </location>
</feature>
<dbReference type="EMBL" id="BMHI01000001">
    <property type="protein sequence ID" value="GGB20666.1"/>
    <property type="molecule type" value="Genomic_DNA"/>
</dbReference>
<keyword evidence="11" id="KW-1185">Reference proteome</keyword>
<dbReference type="PANTHER" id="PTHR30509:SF9">
    <property type="entry name" value="MULTIDRUG RESISTANCE PROTEIN MDTO"/>
    <property type="match status" value="1"/>
</dbReference>
<feature type="domain" description="Integral membrane bound transporter" evidence="9">
    <location>
        <begin position="458"/>
        <end position="583"/>
    </location>
</feature>
<accession>A0A916WQQ3</accession>
<evidence type="ECO:0000256" key="4">
    <source>
        <dbReference type="ARBA" id="ARBA00022989"/>
    </source>
</evidence>
<evidence type="ECO:0000256" key="1">
    <source>
        <dbReference type="ARBA" id="ARBA00004651"/>
    </source>
</evidence>
<keyword evidence="5 8" id="KW-0472">Membrane</keyword>
<keyword evidence="3 8" id="KW-0812">Transmembrane</keyword>
<feature type="transmembrane region" description="Helical" evidence="8">
    <location>
        <begin position="444"/>
        <end position="464"/>
    </location>
</feature>
<evidence type="ECO:0000259" key="9">
    <source>
        <dbReference type="Pfam" id="PF13515"/>
    </source>
</evidence>
<feature type="transmembrane region" description="Helical" evidence="8">
    <location>
        <begin position="151"/>
        <end position="167"/>
    </location>
</feature>
<comment type="similarity">
    <text evidence="6">Belongs to the YccS/YhfK family.</text>
</comment>
<comment type="subcellular location">
    <subcellularLocation>
        <location evidence="1">Cell membrane</location>
        <topology evidence="1">Multi-pass membrane protein</topology>
    </subcellularLocation>
</comment>
<feature type="transmembrane region" description="Helical" evidence="8">
    <location>
        <begin position="174"/>
        <end position="191"/>
    </location>
</feature>
<evidence type="ECO:0000256" key="7">
    <source>
        <dbReference type="SAM" id="MobiDB-lite"/>
    </source>
</evidence>
<evidence type="ECO:0000256" key="8">
    <source>
        <dbReference type="SAM" id="Phobius"/>
    </source>
</evidence>
<keyword evidence="2" id="KW-1003">Cell membrane</keyword>
<comment type="caution">
    <text evidence="10">The sequence shown here is derived from an EMBL/GenBank/DDBJ whole genome shotgun (WGS) entry which is preliminary data.</text>
</comment>
<evidence type="ECO:0000313" key="10">
    <source>
        <dbReference type="EMBL" id="GGB20666.1"/>
    </source>
</evidence>
<name>A0A916WQQ3_9MICO</name>
<proteinExistence type="inferred from homology"/>
<dbReference type="PANTHER" id="PTHR30509">
    <property type="entry name" value="P-HYDROXYBENZOIC ACID EFFLUX PUMP SUBUNIT-RELATED"/>
    <property type="match status" value="1"/>
</dbReference>
<protein>
    <submittedName>
        <fullName evidence="10">FUSC family protein</fullName>
    </submittedName>
</protein>
<feature type="transmembrane region" description="Helical" evidence="8">
    <location>
        <begin position="203"/>
        <end position="222"/>
    </location>
</feature>
<dbReference type="GO" id="GO:0005886">
    <property type="term" value="C:plasma membrane"/>
    <property type="evidence" value="ECO:0007669"/>
    <property type="project" value="UniProtKB-SubCell"/>
</dbReference>
<dbReference type="AlphaFoldDB" id="A0A916WQQ3"/>
<evidence type="ECO:0000256" key="2">
    <source>
        <dbReference type="ARBA" id="ARBA00022475"/>
    </source>
</evidence>
<evidence type="ECO:0000256" key="5">
    <source>
        <dbReference type="ARBA" id="ARBA00023136"/>
    </source>
</evidence>
<evidence type="ECO:0000313" key="11">
    <source>
        <dbReference type="Proteomes" id="UP000636793"/>
    </source>
</evidence>
<feature type="transmembrane region" description="Helical" evidence="8">
    <location>
        <begin position="574"/>
        <end position="594"/>
    </location>
</feature>
<feature type="region of interest" description="Disordered" evidence="7">
    <location>
        <begin position="1"/>
        <end position="27"/>
    </location>
</feature>
<dbReference type="Pfam" id="PF13515">
    <property type="entry name" value="FUSC_2"/>
    <property type="match status" value="1"/>
</dbReference>
<feature type="transmembrane region" description="Helical" evidence="8">
    <location>
        <begin position="125"/>
        <end position="145"/>
    </location>
</feature>
<feature type="transmembrane region" description="Helical" evidence="8">
    <location>
        <begin position="521"/>
        <end position="553"/>
    </location>
</feature>
<feature type="transmembrane region" description="Helical" evidence="8">
    <location>
        <begin position="96"/>
        <end position="118"/>
    </location>
</feature>
<dbReference type="InterPro" id="IPR049453">
    <property type="entry name" value="Memb_transporter_dom"/>
</dbReference>
<dbReference type="Proteomes" id="UP000636793">
    <property type="component" value="Unassembled WGS sequence"/>
</dbReference>
<evidence type="ECO:0000256" key="6">
    <source>
        <dbReference type="ARBA" id="ARBA00043993"/>
    </source>
</evidence>
<reference evidence="10" key="2">
    <citation type="submission" date="2020-09" db="EMBL/GenBank/DDBJ databases">
        <authorList>
            <person name="Sun Q."/>
            <person name="Zhou Y."/>
        </authorList>
    </citation>
    <scope>NUCLEOTIDE SEQUENCE</scope>
    <source>
        <strain evidence="10">CGMCC 1.15085</strain>
    </source>
</reference>
<gene>
    <name evidence="10" type="ORF">GCM10011492_08250</name>
</gene>